<reference evidence="2 3" key="1">
    <citation type="submission" date="2017-03" db="EMBL/GenBank/DDBJ databases">
        <title>An alternative strategy for trypanosome survival in the mammalian bloodstream revealed through genome and transcriptome analysis of the ubiquitous bovine parasite Trypanosoma (Megatrypanum) theileri.</title>
        <authorList>
            <person name="Kelly S."/>
            <person name="Ivens A."/>
            <person name="Mott A."/>
            <person name="O'Neill E."/>
            <person name="Emms D."/>
            <person name="Macleod O."/>
            <person name="Voorheis P."/>
            <person name="Matthews J."/>
            <person name="Matthews K."/>
            <person name="Carrington M."/>
        </authorList>
    </citation>
    <scope>NUCLEOTIDE SEQUENCE [LARGE SCALE GENOMIC DNA]</scope>
    <source>
        <strain evidence="2">Edinburgh</strain>
    </source>
</reference>
<name>A0A1X0ND93_9TRYP</name>
<feature type="compositionally biased region" description="Low complexity" evidence="1">
    <location>
        <begin position="157"/>
        <end position="167"/>
    </location>
</feature>
<keyword evidence="3" id="KW-1185">Reference proteome</keyword>
<evidence type="ECO:0000256" key="1">
    <source>
        <dbReference type="SAM" id="MobiDB-lite"/>
    </source>
</evidence>
<evidence type="ECO:0000313" key="3">
    <source>
        <dbReference type="Proteomes" id="UP000192257"/>
    </source>
</evidence>
<organism evidence="2 3">
    <name type="scientific">Trypanosoma theileri</name>
    <dbReference type="NCBI Taxonomy" id="67003"/>
    <lineage>
        <taxon>Eukaryota</taxon>
        <taxon>Discoba</taxon>
        <taxon>Euglenozoa</taxon>
        <taxon>Kinetoplastea</taxon>
        <taxon>Metakinetoplastina</taxon>
        <taxon>Trypanosomatida</taxon>
        <taxon>Trypanosomatidae</taxon>
        <taxon>Trypanosoma</taxon>
    </lineage>
</organism>
<protein>
    <submittedName>
        <fullName evidence="2">Uncharacterized protein</fullName>
    </submittedName>
</protein>
<gene>
    <name evidence="2" type="ORF">TM35_002681000</name>
</gene>
<dbReference type="EMBL" id="NBCO01000268">
    <property type="protein sequence ID" value="ORC77469.1"/>
    <property type="molecule type" value="Genomic_DNA"/>
</dbReference>
<evidence type="ECO:0000313" key="2">
    <source>
        <dbReference type="EMBL" id="ORC77469.1"/>
    </source>
</evidence>
<comment type="caution">
    <text evidence="2">The sequence shown here is derived from an EMBL/GenBank/DDBJ whole genome shotgun (WGS) entry which is preliminary data.</text>
</comment>
<dbReference type="Proteomes" id="UP000192257">
    <property type="component" value="Unassembled WGS sequence"/>
</dbReference>
<feature type="compositionally biased region" description="Basic and acidic residues" evidence="1">
    <location>
        <begin position="146"/>
        <end position="155"/>
    </location>
</feature>
<dbReference type="GeneID" id="39991843"/>
<feature type="region of interest" description="Disordered" evidence="1">
    <location>
        <begin position="146"/>
        <end position="167"/>
    </location>
</feature>
<dbReference type="AlphaFoldDB" id="A0A1X0ND93"/>
<sequence>NNNNNNNRGVGMTMYTTTASTFTMDPTNININTNTMDTFHTYKSMEFGGSRQKRSRYGDDIHFYNAFPNNNINNINNNNVASVEEREDWGIMGEGFTTLRADILTKPFSTPPPPSSLLSSPTTTILKRNNNNNNNTVGGITVLSTGKEERERGERLSTTSHSVHTSTIKPKVHISPQASNDTVRAYVAQHVRLRPLENQNINTVPLFRSSS</sequence>
<accession>A0A1X0ND93</accession>
<dbReference type="RefSeq" id="XP_028876643.1">
    <property type="nucleotide sequence ID" value="XM_029032063.1"/>
</dbReference>
<dbReference type="VEuPathDB" id="TriTrypDB:TM35_002681000"/>
<feature type="non-terminal residue" evidence="2">
    <location>
        <position position="1"/>
    </location>
</feature>
<proteinExistence type="predicted"/>